<protein>
    <recommendedName>
        <fullName evidence="3">Lipoprotein</fullName>
    </recommendedName>
</protein>
<evidence type="ECO:0008006" key="3">
    <source>
        <dbReference type="Google" id="ProtNLM"/>
    </source>
</evidence>
<reference evidence="1" key="1">
    <citation type="submission" date="2023-04" db="EMBL/GenBank/DDBJ databases">
        <title>Completed genome of Mycoplasma lagogenitalium type strain 12MS.</title>
        <authorList>
            <person name="Spergser J."/>
        </authorList>
    </citation>
    <scope>NUCLEOTIDE SEQUENCE</scope>
    <source>
        <strain evidence="1">12MS</strain>
    </source>
</reference>
<evidence type="ECO:0000313" key="1">
    <source>
        <dbReference type="EMBL" id="WGI36991.1"/>
    </source>
</evidence>
<gene>
    <name evidence="1" type="ORF">QEG99_01755</name>
</gene>
<dbReference type="RefSeq" id="WP_280102294.1">
    <property type="nucleotide sequence ID" value="NZ_CP122979.1"/>
</dbReference>
<accession>A0ABY8LX50</accession>
<name>A0ABY8LX50_9BACT</name>
<keyword evidence="2" id="KW-1185">Reference proteome</keyword>
<dbReference type="EMBL" id="CP122979">
    <property type="protein sequence ID" value="WGI36991.1"/>
    <property type="molecule type" value="Genomic_DNA"/>
</dbReference>
<sequence length="985" mass="117277">MKIKSKKIKKKIIFKTFAISASVAGVLTTISCNEDNDEKMLNKLIDEVEKAADDDKQKQPVKPYESSNVLVEDKSFSEMKSELISWINSQENKEWIPTEQQINEMNFSQLKNWNSKITLISFIEKQTYEFPNVKNILKMNRKEFEKTKKIVELLALISNNIDKTDFPTVAEVFQMNDERIDKWYNRLFLLKLVSKSEDKSNLPIREDILNFEINVSQEWIDRLKFKLFLASEDEIYLIHNLKLEYYYDEKDKIFDVLITLNGIKDLPTWEEINKMDSDQLNKFAKIFEIINWLTKQKWSHFLPTIEQILSLKSHQLEQWETKKIELLDIIVNKKMGSPKMPSWNDVMDLKITHYFSTQKAILRLISQGSAYESLAFNSLPTWEEVFNMKSEDYYRWSDYEKLINSLLDIDFVSDLPTWSKINKMNYQKVELWENKAKIIKWILDKTNQSKLPSFKEVINFDESEVQNWLDKIEILDWIYLQEEKKIYNINTERIYQIDKNETEITKVKIDFIRFINKQESNNKNDWPTAEEIFNFTYYQSENLKKKIELIKFVNSIKNTTTTVWEKIIDLDSESLKNMTKLLNFVFDNNSNNNYLPNLEQILNLNPYQLSRIEYKIKILDYIKDQSDKSKLPTWEQVMNFQFHQLIDPDIKIQFMKFVNSKSQITFVNWSKVFALDSNYLEDMETILEFVIDQKDKSSLPTIEQILNFDSSYLNNARLKTQVLNFIINQEDKVKLPTWSDIMDLNWVQLNNLDDKILFLKFLNRKEDQSQSITWKEVFNFDFSQLDNLETRKQLLNLILNQDNQNNLPNLEQILNLNSDKLLKIDYLLKFISRQNDKSNLPSLEQVFNLTSNQLENLNSKTTLLEFINKQNDKTKLPTWVNVMNLTSDQLNNLNNKIKFMQFINSKTEIISVEWNKIFNLDSNSLDNMKLLLEFIINQTDKSNLPTFEQVFSLTTEQLSEIQLKIRVLNFVITQEEKVNYQLDLK</sequence>
<organism evidence="1 2">
    <name type="scientific">Mesomycoplasma lagogenitalium</name>
    <dbReference type="NCBI Taxonomy" id="171286"/>
    <lineage>
        <taxon>Bacteria</taxon>
        <taxon>Bacillati</taxon>
        <taxon>Mycoplasmatota</taxon>
        <taxon>Mycoplasmoidales</taxon>
        <taxon>Metamycoplasmataceae</taxon>
        <taxon>Mesomycoplasma</taxon>
    </lineage>
</organism>
<dbReference type="Proteomes" id="UP001179842">
    <property type="component" value="Chromosome"/>
</dbReference>
<dbReference type="PROSITE" id="PS51257">
    <property type="entry name" value="PROKAR_LIPOPROTEIN"/>
    <property type="match status" value="1"/>
</dbReference>
<proteinExistence type="predicted"/>
<evidence type="ECO:0000313" key="2">
    <source>
        <dbReference type="Proteomes" id="UP001179842"/>
    </source>
</evidence>